<keyword evidence="12 17" id="KW-0520">NAD</keyword>
<evidence type="ECO:0000256" key="6">
    <source>
        <dbReference type="ARBA" id="ARBA00022660"/>
    </source>
</evidence>
<dbReference type="AlphaFoldDB" id="A0A7H1KI25"/>
<dbReference type="PRINTS" id="PR01434">
    <property type="entry name" value="NADHDHGNASE5"/>
</dbReference>
<feature type="transmembrane region" description="Helical" evidence="17">
    <location>
        <begin position="450"/>
        <end position="469"/>
    </location>
</feature>
<reference evidence="21" key="1">
    <citation type="submission" date="2020-06" db="EMBL/GenBank/DDBJ databases">
        <title>Mitochondrial genomes of twelve species of hyperdiverse Trigonopterus weevils.</title>
        <authorList>
            <person name="Narakusumo R.P."/>
            <person name="Pons J."/>
            <person name="Riedel A."/>
        </authorList>
    </citation>
    <scope>NUCLEOTIDE SEQUENCE</scope>
</reference>
<evidence type="ECO:0000256" key="7">
    <source>
        <dbReference type="ARBA" id="ARBA00022692"/>
    </source>
</evidence>
<keyword evidence="9" id="KW-1278">Translocase</keyword>
<comment type="catalytic activity">
    <reaction evidence="16 17">
        <text>a ubiquinone + NADH + 5 H(+)(in) = a ubiquinol + NAD(+) + 4 H(+)(out)</text>
        <dbReference type="Rhea" id="RHEA:29091"/>
        <dbReference type="Rhea" id="RHEA-COMP:9565"/>
        <dbReference type="Rhea" id="RHEA-COMP:9566"/>
        <dbReference type="ChEBI" id="CHEBI:15378"/>
        <dbReference type="ChEBI" id="CHEBI:16389"/>
        <dbReference type="ChEBI" id="CHEBI:17976"/>
        <dbReference type="ChEBI" id="CHEBI:57540"/>
        <dbReference type="ChEBI" id="CHEBI:57945"/>
        <dbReference type="EC" id="7.1.1.2"/>
    </reaction>
</comment>
<feature type="transmembrane region" description="Helical" evidence="17">
    <location>
        <begin position="550"/>
        <end position="567"/>
    </location>
</feature>
<keyword evidence="10" id="KW-0249">Electron transport</keyword>
<evidence type="ECO:0000256" key="17">
    <source>
        <dbReference type="RuleBase" id="RU003404"/>
    </source>
</evidence>
<evidence type="ECO:0000256" key="8">
    <source>
        <dbReference type="ARBA" id="ARBA00022792"/>
    </source>
</evidence>
<keyword evidence="15 17" id="KW-0472">Membrane</keyword>
<gene>
    <name evidence="21" type="primary">nad5</name>
</gene>
<feature type="transmembrane region" description="Helical" evidence="17">
    <location>
        <begin position="176"/>
        <end position="196"/>
    </location>
</feature>
<dbReference type="Pfam" id="PF00662">
    <property type="entry name" value="Proton_antipo_N"/>
    <property type="match status" value="1"/>
</dbReference>
<comment type="function">
    <text evidence="1">Core subunit of the mitochondrial membrane respiratory chain NADH dehydrogenase (Complex I) that is believed to belong to the minimal assembly required for catalysis. Complex I functions in the transfer of electrons from NADH to the respiratory chain. The immediate electron acceptor for the enzyme is believed to be ubiquinone.</text>
</comment>
<evidence type="ECO:0000256" key="4">
    <source>
        <dbReference type="ARBA" id="ARBA00021096"/>
    </source>
</evidence>
<evidence type="ECO:0000313" key="21">
    <source>
        <dbReference type="EMBL" id="QNT26941.1"/>
    </source>
</evidence>
<evidence type="ECO:0000256" key="16">
    <source>
        <dbReference type="ARBA" id="ARBA00049551"/>
    </source>
</evidence>
<evidence type="ECO:0000256" key="2">
    <source>
        <dbReference type="ARBA" id="ARBA00004448"/>
    </source>
</evidence>
<feature type="transmembrane region" description="Helical" evidence="17">
    <location>
        <begin position="262"/>
        <end position="281"/>
    </location>
</feature>
<evidence type="ECO:0000256" key="5">
    <source>
        <dbReference type="ARBA" id="ARBA00022448"/>
    </source>
</evidence>
<dbReference type="Pfam" id="PF06455">
    <property type="entry name" value="NADH5_C"/>
    <property type="match status" value="1"/>
</dbReference>
<accession>A0A7H1KI25</accession>
<feature type="transmembrane region" description="Helical" evidence="17">
    <location>
        <begin position="238"/>
        <end position="256"/>
    </location>
</feature>
<evidence type="ECO:0000256" key="1">
    <source>
        <dbReference type="ARBA" id="ARBA00003257"/>
    </source>
</evidence>
<evidence type="ECO:0000259" key="18">
    <source>
        <dbReference type="Pfam" id="PF00361"/>
    </source>
</evidence>
<comment type="similarity">
    <text evidence="17">Belongs to the complex I subunit 5 family.</text>
</comment>
<feature type="transmembrane region" description="Helical" evidence="17">
    <location>
        <begin position="288"/>
        <end position="312"/>
    </location>
</feature>
<evidence type="ECO:0000256" key="3">
    <source>
        <dbReference type="ARBA" id="ARBA00012944"/>
    </source>
</evidence>
<dbReference type="InterPro" id="IPR001516">
    <property type="entry name" value="Proton_antipo_N"/>
</dbReference>
<feature type="transmembrane region" description="Helical" evidence="17">
    <location>
        <begin position="369"/>
        <end position="394"/>
    </location>
</feature>
<evidence type="ECO:0000256" key="12">
    <source>
        <dbReference type="ARBA" id="ARBA00023027"/>
    </source>
</evidence>
<evidence type="ECO:0000256" key="15">
    <source>
        <dbReference type="ARBA" id="ARBA00023136"/>
    </source>
</evidence>
<evidence type="ECO:0000259" key="20">
    <source>
        <dbReference type="Pfam" id="PF06455"/>
    </source>
</evidence>
<keyword evidence="5 17" id="KW-0813">Transport</keyword>
<feature type="transmembrane region" description="Helical" evidence="17">
    <location>
        <begin position="109"/>
        <end position="129"/>
    </location>
</feature>
<geneLocation type="mitochondrion" evidence="21"/>
<name>A0A7H1KI25_9CUCU</name>
<sequence length="568" mass="63789">MMVCWLGLVMFMMLSVILYFLSVYFLWKNLEIMMEWEILSLNSLSIEMAVMLDWVSLMFTSFVFFISSMIIIYSSEYMADDKFISRFIYIVILFVLSMMVVILSSNLVFVLLGWDGLGLVSYLLVIYYQNVKSSNAGMLTALSNRVGDASILLSIMLMMDLGSWNYLMVGGIKESFLGMLIVMAAMTKSAQIPFSAWLPAAMAAPTPVSSLVHSSTLVTAGVYLLFRFSDLLVEISSGFLYISLATMFMAGLGANYEFDLKKIIALSTLSQLGMMMVIFYLGDKNLAFFHLLMHALFKALLFMCAGVIIHSIGGFQDIRFMGGLVQSFPVCCVCFSVSSLSLCGLPFLSGFYSKDLIAEFLSSTMEGCVIYFVFFLSVGLTVSYSVRLIFHVFVGRSSSLSLIYSNESGLNLMLSSMVLMSVLVISGGSVLMWLGFCTPYFMVLPQIMKLMVFLVICVGVFLGYEIYYFKASSMSDSLNFYNSSMFVSGMWNMPFLSTSSLNSLFLSAGKLYMENMDFGWIEYYGSKGLFSFISGWVSCLQMMMRNHLKFYLLLLWGLFLVLILLFIV</sequence>
<comment type="function">
    <text evidence="17">Core subunit of the mitochondrial membrane respiratory chain NADH dehydrogenase (Complex I) which catalyzes electron transfer from NADH through the respiratory chain, using ubiquinone as an electron acceptor. Essential for the catalytic activity and assembly of complex I.</text>
</comment>
<keyword evidence="7 17" id="KW-0812">Transmembrane</keyword>
<feature type="transmembrane region" description="Helical" evidence="17">
    <location>
        <begin position="489"/>
        <end position="512"/>
    </location>
</feature>
<dbReference type="EMBL" id="MT653609">
    <property type="protein sequence ID" value="QNT26941.1"/>
    <property type="molecule type" value="Genomic_DNA"/>
</dbReference>
<dbReference type="GO" id="GO:0003954">
    <property type="term" value="F:NADH dehydrogenase activity"/>
    <property type="evidence" value="ECO:0007669"/>
    <property type="project" value="TreeGrafter"/>
</dbReference>
<evidence type="ECO:0000256" key="13">
    <source>
        <dbReference type="ARBA" id="ARBA00023075"/>
    </source>
</evidence>
<feature type="transmembrane region" description="Helical" evidence="17">
    <location>
        <begin position="208"/>
        <end position="226"/>
    </location>
</feature>
<keyword evidence="8" id="KW-0999">Mitochondrion inner membrane</keyword>
<keyword evidence="6" id="KW-0679">Respiratory chain</keyword>
<feature type="transmembrane region" description="Helical" evidence="17">
    <location>
        <begin position="83"/>
        <end position="102"/>
    </location>
</feature>
<feature type="transmembrane region" description="Helical" evidence="17">
    <location>
        <begin position="48"/>
        <end position="71"/>
    </location>
</feature>
<evidence type="ECO:0000256" key="14">
    <source>
        <dbReference type="ARBA" id="ARBA00023128"/>
    </source>
</evidence>
<feature type="transmembrane region" description="Helical" evidence="17">
    <location>
        <begin position="414"/>
        <end position="438"/>
    </location>
</feature>
<dbReference type="InterPro" id="IPR001750">
    <property type="entry name" value="ND/Mrp_TM"/>
</dbReference>
<dbReference type="EC" id="7.1.1.2" evidence="3 17"/>
<dbReference type="GO" id="GO:0005743">
    <property type="term" value="C:mitochondrial inner membrane"/>
    <property type="evidence" value="ECO:0007669"/>
    <property type="project" value="UniProtKB-SubCell"/>
</dbReference>
<evidence type="ECO:0000256" key="9">
    <source>
        <dbReference type="ARBA" id="ARBA00022967"/>
    </source>
</evidence>
<organism evidence="21">
    <name type="scientific">Trigonopterus kotamobagensis</name>
    <dbReference type="NCBI Taxonomy" id="2583401"/>
    <lineage>
        <taxon>Eukaryota</taxon>
        <taxon>Metazoa</taxon>
        <taxon>Ecdysozoa</taxon>
        <taxon>Arthropoda</taxon>
        <taxon>Hexapoda</taxon>
        <taxon>Insecta</taxon>
        <taxon>Pterygota</taxon>
        <taxon>Neoptera</taxon>
        <taxon>Endopterygota</taxon>
        <taxon>Coleoptera</taxon>
        <taxon>Polyphaga</taxon>
        <taxon>Cucujiformia</taxon>
        <taxon>Curculionidae</taxon>
        <taxon>Cryptorhynchinae</taxon>
        <taxon>Trigonopterus</taxon>
    </lineage>
</organism>
<feature type="domain" description="NADH-Ubiquinone oxidoreductase (complex I) chain 5 N-terminal" evidence="19">
    <location>
        <begin position="39"/>
        <end position="87"/>
    </location>
</feature>
<dbReference type="GO" id="GO:0008137">
    <property type="term" value="F:NADH dehydrogenase (ubiquinone) activity"/>
    <property type="evidence" value="ECO:0007669"/>
    <property type="project" value="UniProtKB-EC"/>
</dbReference>
<dbReference type="InterPro" id="IPR010934">
    <property type="entry name" value="NADH_DH_su5_C"/>
</dbReference>
<keyword evidence="13 17" id="KW-0830">Ubiquinone</keyword>
<feature type="transmembrane region" description="Helical" evidence="17">
    <location>
        <begin position="6"/>
        <end position="27"/>
    </location>
</feature>
<feature type="domain" description="NADH dehydrogenase subunit 5 C-terminal" evidence="20">
    <location>
        <begin position="384"/>
        <end position="565"/>
    </location>
</feature>
<feature type="transmembrane region" description="Helical" evidence="17">
    <location>
        <begin position="324"/>
        <end position="348"/>
    </location>
</feature>
<keyword evidence="11 17" id="KW-1133">Transmembrane helix</keyword>
<evidence type="ECO:0000256" key="11">
    <source>
        <dbReference type="ARBA" id="ARBA00022989"/>
    </source>
</evidence>
<protein>
    <recommendedName>
        <fullName evidence="4 17">NADH-ubiquinone oxidoreductase chain 5</fullName>
        <ecNumber evidence="3 17">7.1.1.2</ecNumber>
    </recommendedName>
</protein>
<comment type="subcellular location">
    <subcellularLocation>
        <location evidence="2">Mitochondrion inner membrane</location>
        <topology evidence="2">Multi-pass membrane protein</topology>
    </subcellularLocation>
</comment>
<evidence type="ECO:0000256" key="10">
    <source>
        <dbReference type="ARBA" id="ARBA00022982"/>
    </source>
</evidence>
<dbReference type="PANTHER" id="PTHR42829:SF2">
    <property type="entry name" value="NADH-UBIQUINONE OXIDOREDUCTASE CHAIN 5"/>
    <property type="match status" value="1"/>
</dbReference>
<feature type="domain" description="NADH:quinone oxidoreductase/Mrp antiporter transmembrane" evidence="18">
    <location>
        <begin position="104"/>
        <end position="377"/>
    </location>
</feature>
<dbReference type="PANTHER" id="PTHR42829">
    <property type="entry name" value="NADH-UBIQUINONE OXIDOREDUCTASE CHAIN 5"/>
    <property type="match status" value="1"/>
</dbReference>
<keyword evidence="14 17" id="KW-0496">Mitochondrion</keyword>
<evidence type="ECO:0000259" key="19">
    <source>
        <dbReference type="Pfam" id="PF00662"/>
    </source>
</evidence>
<dbReference type="GO" id="GO:0042773">
    <property type="term" value="P:ATP synthesis coupled electron transport"/>
    <property type="evidence" value="ECO:0007669"/>
    <property type="project" value="InterPro"/>
</dbReference>
<dbReference type="Pfam" id="PF00361">
    <property type="entry name" value="Proton_antipo_M"/>
    <property type="match status" value="1"/>
</dbReference>
<dbReference type="GO" id="GO:0015990">
    <property type="term" value="P:electron transport coupled proton transport"/>
    <property type="evidence" value="ECO:0007669"/>
    <property type="project" value="TreeGrafter"/>
</dbReference>
<dbReference type="InterPro" id="IPR003945">
    <property type="entry name" value="NU5C-like"/>
</dbReference>
<proteinExistence type="inferred from homology"/>